<reference evidence="3 5" key="1">
    <citation type="submission" date="2016-02" db="EMBL/GenBank/DDBJ databases">
        <authorList>
            <person name="Wen L."/>
            <person name="He K."/>
            <person name="Yang H."/>
        </authorList>
    </citation>
    <scope>NUCLEOTIDE SEQUENCE [LARGE SCALE GENOMIC DNA]</scope>
    <source>
        <strain evidence="3">Trichococcus_R210</strain>
    </source>
</reference>
<protein>
    <submittedName>
        <fullName evidence="3">Prpf protein</fullName>
    </submittedName>
</protein>
<dbReference type="GO" id="GO:0016853">
    <property type="term" value="F:isomerase activity"/>
    <property type="evidence" value="ECO:0007669"/>
    <property type="project" value="UniProtKB-KW"/>
</dbReference>
<dbReference type="PANTHER" id="PTHR43709:SF2">
    <property type="entry name" value="DUF453 DOMAIN PROTEIN (AFU_ORTHOLOGUE AFUA_6G00360)"/>
    <property type="match status" value="1"/>
</dbReference>
<dbReference type="AlphaFoldDB" id="A0A143YPU8"/>
<name>A0A143YPU8_9LACT</name>
<dbReference type="Proteomes" id="UP000076878">
    <property type="component" value="Unassembled WGS sequence"/>
</dbReference>
<dbReference type="InterPro" id="IPR007400">
    <property type="entry name" value="PrpF-like"/>
</dbReference>
<dbReference type="Proteomes" id="UP000199280">
    <property type="component" value="Unassembled WGS sequence"/>
</dbReference>
<organism evidence="3 5">
    <name type="scientific">Trichococcus ilyis</name>
    <dbReference type="NCBI Taxonomy" id="640938"/>
    <lineage>
        <taxon>Bacteria</taxon>
        <taxon>Bacillati</taxon>
        <taxon>Bacillota</taxon>
        <taxon>Bacilli</taxon>
        <taxon>Lactobacillales</taxon>
        <taxon>Carnobacteriaceae</taxon>
        <taxon>Trichococcus</taxon>
    </lineage>
</organism>
<keyword evidence="6" id="KW-1185">Reference proteome</keyword>
<sequence>MLKELQCSIFRGGTSKGAFIMEEDLPENKEERDQILLKVMGSPDQRQIDGLGGAVSTTSKVAIISKETTEDWDINYTFAQVQIDKPFVSYAGNCGNISSAVGVFALENHLVEISAPITTVRVYNTNTKKIIHEHIPTPNGEITYEGDFSISGVPGTGSKIELEFLNPEGSFTGKLLPTGQTKDMLKIDNYGDVEVSIVDAANPLVYVKAEEIGFKGTETAAMIDADPANLVLLEKIRGAAAVKMGLADNWEEAATVTPGVPKMTIVSAAQTFTTDSGKEIAGNEYDLSIRMMSMQKAHKTIALTGALCTAAACAIPGTIPNEVLGNENVKNELVLGHSDGLISVAMKYKNEDGKIKIESVSSHRTARKIMVGKVFYKG</sequence>
<dbReference type="Pfam" id="PF04303">
    <property type="entry name" value="PrpF"/>
    <property type="match status" value="1"/>
</dbReference>
<gene>
    <name evidence="4" type="ORF">SAMN05216375_10780</name>
    <name evidence="3" type="ORF">TR210_1269</name>
</gene>
<dbReference type="STRING" id="640938.TR210_1269"/>
<reference evidence="4 6" key="2">
    <citation type="submission" date="2016-10" db="EMBL/GenBank/DDBJ databases">
        <authorList>
            <person name="Varghese N."/>
            <person name="Submissions S."/>
        </authorList>
    </citation>
    <scope>NUCLEOTIDE SEQUENCE [LARGE SCALE GENOMIC DNA]</scope>
    <source>
        <strain evidence="4 6">DSM 22150</strain>
    </source>
</reference>
<evidence type="ECO:0000313" key="6">
    <source>
        <dbReference type="Proteomes" id="UP000199280"/>
    </source>
</evidence>
<evidence type="ECO:0000256" key="2">
    <source>
        <dbReference type="ARBA" id="ARBA00023235"/>
    </source>
</evidence>
<dbReference type="EMBL" id="FJNB01000008">
    <property type="protein sequence ID" value="CZQ95106.1"/>
    <property type="molecule type" value="Genomic_DNA"/>
</dbReference>
<evidence type="ECO:0000256" key="1">
    <source>
        <dbReference type="ARBA" id="ARBA00007673"/>
    </source>
</evidence>
<dbReference type="Gene3D" id="3.10.310.10">
    <property type="entry name" value="Diaminopimelate Epimerase, Chain A, domain 1"/>
    <property type="match status" value="2"/>
</dbReference>
<evidence type="ECO:0000313" key="3">
    <source>
        <dbReference type="EMBL" id="CZQ95106.1"/>
    </source>
</evidence>
<comment type="similarity">
    <text evidence="1">Belongs to the PrpF family.</text>
</comment>
<dbReference type="EMBL" id="FNYT01000007">
    <property type="protein sequence ID" value="SEJ08633.1"/>
    <property type="molecule type" value="Genomic_DNA"/>
</dbReference>
<dbReference type="OrthoDB" id="9779763at2"/>
<dbReference type="RefSeq" id="WP_068622690.1">
    <property type="nucleotide sequence ID" value="NZ_FJNB01000008.1"/>
</dbReference>
<keyword evidence="2" id="KW-0413">Isomerase</keyword>
<proteinExistence type="inferred from homology"/>
<evidence type="ECO:0000313" key="4">
    <source>
        <dbReference type="EMBL" id="SEJ08633.1"/>
    </source>
</evidence>
<dbReference type="SUPFAM" id="SSF54506">
    <property type="entry name" value="Diaminopimelate epimerase-like"/>
    <property type="match status" value="2"/>
</dbReference>
<evidence type="ECO:0000313" key="5">
    <source>
        <dbReference type="Proteomes" id="UP000076878"/>
    </source>
</evidence>
<accession>A0A143YPU8</accession>
<dbReference type="PANTHER" id="PTHR43709">
    <property type="entry name" value="ACONITATE ISOMERASE-RELATED"/>
    <property type="match status" value="1"/>
</dbReference>